<dbReference type="AlphaFoldDB" id="A0A550HZK4"/>
<proteinExistence type="predicted"/>
<dbReference type="OrthoDB" id="9781481at2"/>
<dbReference type="SUPFAM" id="SSF52540">
    <property type="entry name" value="P-loop containing nucleoside triphosphate hydrolases"/>
    <property type="match status" value="1"/>
</dbReference>
<dbReference type="Pfam" id="PF26345">
    <property type="entry name" value="ScoMcrA_N"/>
    <property type="match status" value="1"/>
</dbReference>
<dbReference type="PANTHER" id="PTHR37291">
    <property type="entry name" value="5-METHYLCYTOSINE-SPECIFIC RESTRICTION ENZYME B"/>
    <property type="match status" value="1"/>
</dbReference>
<organism evidence="3 4">
    <name type="scientific">Christiangramia sabulilitoris</name>
    <dbReference type="NCBI Taxonomy" id="2583991"/>
    <lineage>
        <taxon>Bacteria</taxon>
        <taxon>Pseudomonadati</taxon>
        <taxon>Bacteroidota</taxon>
        <taxon>Flavobacteriia</taxon>
        <taxon>Flavobacteriales</taxon>
        <taxon>Flavobacteriaceae</taxon>
        <taxon>Christiangramia</taxon>
    </lineage>
</organism>
<accession>A0A550HZK4</accession>
<reference evidence="3 4" key="1">
    <citation type="submission" date="2019-06" db="EMBL/GenBank/DDBJ databases">
        <title>Gramella sabulilitoris sp. nov., isolated from a marine sand.</title>
        <authorList>
            <person name="Yoon J.-H."/>
        </authorList>
    </citation>
    <scope>NUCLEOTIDE SEQUENCE [LARGE SCALE GENOMIC DNA]</scope>
    <source>
        <strain evidence="3 4">HSMS-1</strain>
    </source>
</reference>
<evidence type="ECO:0000313" key="3">
    <source>
        <dbReference type="EMBL" id="TRO64156.1"/>
    </source>
</evidence>
<name>A0A550HZK4_9FLAO</name>
<dbReference type="Proteomes" id="UP000315131">
    <property type="component" value="Unassembled WGS sequence"/>
</dbReference>
<dbReference type="Gene3D" id="3.30.920.90">
    <property type="match status" value="1"/>
</dbReference>
<comment type="caution">
    <text evidence="3">The sequence shown here is derived from an EMBL/GenBank/DDBJ whole genome shotgun (WGS) entry which is preliminary data.</text>
</comment>
<dbReference type="Gene3D" id="3.40.50.300">
    <property type="entry name" value="P-loop containing nucleotide triphosphate hydrolases"/>
    <property type="match status" value="1"/>
</dbReference>
<dbReference type="Pfam" id="PF12102">
    <property type="entry name" value="MrcB_N"/>
    <property type="match status" value="1"/>
</dbReference>
<dbReference type="InterPro" id="IPR021961">
    <property type="entry name" value="McrB_DNA-bd"/>
</dbReference>
<evidence type="ECO:0000259" key="1">
    <source>
        <dbReference type="Pfam" id="PF12102"/>
    </source>
</evidence>
<dbReference type="PANTHER" id="PTHR37291:SF1">
    <property type="entry name" value="TYPE IV METHYL-DIRECTED RESTRICTION ENZYME ECOKMCRB SUBUNIT"/>
    <property type="match status" value="1"/>
</dbReference>
<protein>
    <submittedName>
        <fullName evidence="3">DUF3578 domain-containing protein</fullName>
    </submittedName>
</protein>
<feature type="domain" description="Type IV methyl-directed restriction enzyme EcoKMcrB subunit DNA-binding" evidence="1">
    <location>
        <begin position="103"/>
        <end position="243"/>
    </location>
</feature>
<sequence length="650" mass="73989">MSIPSNITREHLLKAIDKIDSEGLPPMGDSQYYDVAHNNKRYPPKMIVSYSNLFANGTELDRNKFTGGLNTPAFKLLEKEGFEIVEKEKYNLEQTVRDSFYPELKKFLEQAKTDNLKTKHFTDSYQGLKVKVSFGQGNQAQIPWISFLKKPHTTSKGIYPAYLYYKNIEILFLSYGISETKSPLAKWNLQHPQTINEYFEEKNIEKLKRYGNSFVYQVYDVKNLPTPEKLDSDLAEIIRQYKTTISTTNVPAENAEKQEELAFESSHAKKILSKNIKQEPMRLDSFRKALYEAGLIYSDKLVTRFVSSLLTKPFVILTGLSGSGKTKLAQAFTQWICQTSKQYCIVPVGADWTNREPLLGYPNALKPDEYVKPDNGVLDLIIKANKEPELPFFIILDEMNLSHVERYFADFLSVMESKGEIPLFAEGTVNNGVPANLRLPSNLFIIGTVNIDETTNMFSPKVLDRANTIEFRVTKEEITNFLNSNKDIDMAALTSRGASMAVNFLARSANNRFKDQNLSEINKTLIDFFEQLKKTGAEFGYRSATEILRLINQLTVLDQTLSDNDKLDIAIMQKLLPKLHGSRRKLVPVLLTLGKFCVTDQIKNIEKEIYQQDGYNFEDPATVKFPLSLEKIARMHKGAIDNGFASFAEA</sequence>
<evidence type="ECO:0000313" key="4">
    <source>
        <dbReference type="Proteomes" id="UP000315131"/>
    </source>
</evidence>
<dbReference type="RefSeq" id="WP_143411353.1">
    <property type="nucleotide sequence ID" value="NZ_VHSF01000003.1"/>
</dbReference>
<keyword evidence="4" id="KW-1185">Reference proteome</keyword>
<gene>
    <name evidence="3" type="ORF">FGM01_11655</name>
</gene>
<dbReference type="EMBL" id="VHSF01000003">
    <property type="protein sequence ID" value="TRO64156.1"/>
    <property type="molecule type" value="Genomic_DNA"/>
</dbReference>
<dbReference type="InterPro" id="IPR052934">
    <property type="entry name" value="Methyl-DNA_Rec/Restrict_Enz"/>
</dbReference>
<feature type="domain" description="ScoMcrA-like N-terminal head" evidence="2">
    <location>
        <begin position="5"/>
        <end position="85"/>
    </location>
</feature>
<dbReference type="InterPro" id="IPR058807">
    <property type="entry name" value="ScoMcrA_N"/>
</dbReference>
<dbReference type="InterPro" id="IPR027417">
    <property type="entry name" value="P-loop_NTPase"/>
</dbReference>
<evidence type="ECO:0000259" key="2">
    <source>
        <dbReference type="Pfam" id="PF26345"/>
    </source>
</evidence>